<evidence type="ECO:0000313" key="12">
    <source>
        <dbReference type="EMBL" id="KAK2153104.1"/>
    </source>
</evidence>
<dbReference type="SUPFAM" id="SSF57667">
    <property type="entry name" value="beta-beta-alpha zinc fingers"/>
    <property type="match status" value="3"/>
</dbReference>
<keyword evidence="6" id="KW-0805">Transcription regulation</keyword>
<dbReference type="GO" id="GO:0005634">
    <property type="term" value="C:nucleus"/>
    <property type="evidence" value="ECO:0007669"/>
    <property type="project" value="UniProtKB-SubCell"/>
</dbReference>
<dbReference type="PANTHER" id="PTHR47772:SF4">
    <property type="entry name" value="ZFP64 ZINC FINGER PROTEIN"/>
    <property type="match status" value="1"/>
</dbReference>
<dbReference type="PROSITE" id="PS00028">
    <property type="entry name" value="ZINC_FINGER_C2H2_1"/>
    <property type="match status" value="4"/>
</dbReference>
<sequence>MDIRKLEVMLPCKLVDCLTGMKQCQQVQLSGRTIADHNIVIDIEQKMEDGFRLLLSGDSGFISLIKDTYKCQISSVSDVTTDEVKLSASTVEDDTNPIDNLEKVNHEQDYVLMNNIRRSARSKVRNQDSIVKRLHLVGKRRRSEKHPRTVSLLNCTRKLKKGGRPKKILKAECETETDLDKGLAVTKINIGSRAEGNDIQKSANIDIVEGELPSRNEAVDDQKLDDTPLHLGEDRLSSGPSQHKSDGETVGMMKNCHSTVRRLFLATRNRHLLSDSTREKLEKLAFKCPCCKYAALNVATFKYHLQAHHKLTWKDYKSKFASEVTESEVGEKLSVSKTGSSQEILRDFCRQKQKVTKHRKIYDRDKEKNRFVCELCGLKYRMKGSLMLHLRTKHSGDEQLSHVLRQLQNNSCGRRSEMQTECPFCKDICSGQRIFTHMKLSHVGEQDFFIVYRTVEKQYYQQMYQRSRDETTSEKSCPHCSTELKKCSLKRHIENHCRMNSSRQQRYHCHLCHYYSTDRSVLSQHKATAHKDRPKYICETCGACYRTPVGLRQHSRIKHQRVWKKPLQWWTCQDCSKQFSSRLNLERHKPVHTREYQHICSFCGKKFKDPSSLLTHRRNIHQGHYRYTCEKCGHGMERKSYLKRHKCENIRRHTDTEISLSEPTKTEQAIVVHPSQDRSEIYINDTEVLQNTFSQMERSELRLLQNEANLMSNGEAENNDQKRKNVVIHHTQDDLSENILHNDRHSQLTQSEILEGKCLEVGCSSMEQTLVDQGKNEPDVSCSCNKADIDSTGADFQKALCEGVTFIVHASEDQVATAISTLDGLQVQDGSVIIMETEVANDLLITSGTSMSISDQHVVGLNATLSDGSTVFLVPSSNSIPEQEKSSTKTKMPLL</sequence>
<feature type="domain" description="C2H2-type" evidence="11">
    <location>
        <begin position="371"/>
        <end position="399"/>
    </location>
</feature>
<evidence type="ECO:0000256" key="6">
    <source>
        <dbReference type="ARBA" id="ARBA00023015"/>
    </source>
</evidence>
<feature type="domain" description="C2H2-type" evidence="11">
    <location>
        <begin position="627"/>
        <end position="658"/>
    </location>
</feature>
<dbReference type="PROSITE" id="PS50157">
    <property type="entry name" value="ZINC_FINGER_C2H2_2"/>
    <property type="match status" value="5"/>
</dbReference>
<evidence type="ECO:0000256" key="2">
    <source>
        <dbReference type="ARBA" id="ARBA00022723"/>
    </source>
</evidence>
<feature type="region of interest" description="Disordered" evidence="10">
    <location>
        <begin position="876"/>
        <end position="895"/>
    </location>
</feature>
<feature type="region of interest" description="Disordered" evidence="10">
    <location>
        <begin position="216"/>
        <end position="250"/>
    </location>
</feature>
<evidence type="ECO:0000313" key="13">
    <source>
        <dbReference type="Proteomes" id="UP001208570"/>
    </source>
</evidence>
<evidence type="ECO:0000256" key="5">
    <source>
        <dbReference type="ARBA" id="ARBA00022833"/>
    </source>
</evidence>
<dbReference type="AlphaFoldDB" id="A0AAD9JHJ1"/>
<feature type="domain" description="C2H2-type" evidence="11">
    <location>
        <begin position="598"/>
        <end position="626"/>
    </location>
</feature>
<keyword evidence="2" id="KW-0479">Metal-binding</keyword>
<dbReference type="SMART" id="SM00355">
    <property type="entry name" value="ZnF_C2H2"/>
    <property type="match status" value="9"/>
</dbReference>
<dbReference type="GO" id="GO:0008270">
    <property type="term" value="F:zinc ion binding"/>
    <property type="evidence" value="ECO:0007669"/>
    <property type="project" value="UniProtKB-KW"/>
</dbReference>
<dbReference type="InterPro" id="IPR050636">
    <property type="entry name" value="C2H2-ZF_domain-containing"/>
</dbReference>
<reference evidence="12" key="1">
    <citation type="journal article" date="2023" name="Mol. Biol. Evol.">
        <title>Third-Generation Sequencing Reveals the Adaptive Role of the Epigenome in Three Deep-Sea Polychaetes.</title>
        <authorList>
            <person name="Perez M."/>
            <person name="Aroh O."/>
            <person name="Sun Y."/>
            <person name="Lan Y."/>
            <person name="Juniper S.K."/>
            <person name="Young C.R."/>
            <person name="Angers B."/>
            <person name="Qian P.Y."/>
        </authorList>
    </citation>
    <scope>NUCLEOTIDE SEQUENCE</scope>
    <source>
        <strain evidence="12">P08H-3</strain>
    </source>
</reference>
<keyword evidence="4 9" id="KW-0863">Zinc-finger</keyword>
<evidence type="ECO:0000259" key="11">
    <source>
        <dbReference type="PROSITE" id="PS50157"/>
    </source>
</evidence>
<keyword evidence="3" id="KW-0677">Repeat</keyword>
<comment type="subcellular location">
    <subcellularLocation>
        <location evidence="1">Nucleus</location>
    </subcellularLocation>
</comment>
<evidence type="ECO:0000256" key="4">
    <source>
        <dbReference type="ARBA" id="ARBA00022771"/>
    </source>
</evidence>
<protein>
    <recommendedName>
        <fullName evidence="11">C2H2-type domain-containing protein</fullName>
    </recommendedName>
</protein>
<dbReference type="Gene3D" id="3.30.160.60">
    <property type="entry name" value="Classic Zinc Finger"/>
    <property type="match status" value="4"/>
</dbReference>
<organism evidence="12 13">
    <name type="scientific">Paralvinella palmiformis</name>
    <dbReference type="NCBI Taxonomy" id="53620"/>
    <lineage>
        <taxon>Eukaryota</taxon>
        <taxon>Metazoa</taxon>
        <taxon>Spiralia</taxon>
        <taxon>Lophotrochozoa</taxon>
        <taxon>Annelida</taxon>
        <taxon>Polychaeta</taxon>
        <taxon>Sedentaria</taxon>
        <taxon>Canalipalpata</taxon>
        <taxon>Terebellida</taxon>
        <taxon>Terebelliformia</taxon>
        <taxon>Alvinellidae</taxon>
        <taxon>Paralvinella</taxon>
    </lineage>
</organism>
<evidence type="ECO:0000256" key="3">
    <source>
        <dbReference type="ARBA" id="ARBA00022737"/>
    </source>
</evidence>
<dbReference type="EMBL" id="JAODUP010000307">
    <property type="protein sequence ID" value="KAK2153104.1"/>
    <property type="molecule type" value="Genomic_DNA"/>
</dbReference>
<evidence type="ECO:0000256" key="1">
    <source>
        <dbReference type="ARBA" id="ARBA00004123"/>
    </source>
</evidence>
<keyword evidence="8" id="KW-0539">Nucleus</keyword>
<dbReference type="Proteomes" id="UP001208570">
    <property type="component" value="Unassembled WGS sequence"/>
</dbReference>
<feature type="domain" description="C2H2-type" evidence="11">
    <location>
        <begin position="536"/>
        <end position="559"/>
    </location>
</feature>
<gene>
    <name evidence="12" type="ORF">LSH36_307g02050</name>
</gene>
<comment type="caution">
    <text evidence="12">The sequence shown here is derived from an EMBL/GenBank/DDBJ whole genome shotgun (WGS) entry which is preliminary data.</text>
</comment>
<evidence type="ECO:0000256" key="10">
    <source>
        <dbReference type="SAM" id="MobiDB-lite"/>
    </source>
</evidence>
<keyword evidence="5" id="KW-0862">Zinc</keyword>
<evidence type="ECO:0000256" key="9">
    <source>
        <dbReference type="PROSITE-ProRule" id="PRU00042"/>
    </source>
</evidence>
<keyword evidence="13" id="KW-1185">Reference proteome</keyword>
<name>A0AAD9JHJ1_9ANNE</name>
<dbReference type="Pfam" id="PF00096">
    <property type="entry name" value="zf-C2H2"/>
    <property type="match status" value="2"/>
</dbReference>
<feature type="compositionally biased region" description="Basic and acidic residues" evidence="10">
    <location>
        <begin position="216"/>
        <end position="236"/>
    </location>
</feature>
<feature type="domain" description="C2H2-type" evidence="11">
    <location>
        <begin position="570"/>
        <end position="597"/>
    </location>
</feature>
<proteinExistence type="predicted"/>
<keyword evidence="7" id="KW-0804">Transcription</keyword>
<evidence type="ECO:0000256" key="8">
    <source>
        <dbReference type="ARBA" id="ARBA00023242"/>
    </source>
</evidence>
<dbReference type="InterPro" id="IPR036236">
    <property type="entry name" value="Znf_C2H2_sf"/>
</dbReference>
<evidence type="ECO:0000256" key="7">
    <source>
        <dbReference type="ARBA" id="ARBA00023163"/>
    </source>
</evidence>
<accession>A0AAD9JHJ1</accession>
<dbReference type="InterPro" id="IPR013087">
    <property type="entry name" value="Znf_C2H2_type"/>
</dbReference>
<dbReference type="PANTHER" id="PTHR47772">
    <property type="entry name" value="ZINC FINGER PROTEIN 200"/>
    <property type="match status" value="1"/>
</dbReference>